<evidence type="ECO:0000259" key="1">
    <source>
        <dbReference type="Pfam" id="PF14130"/>
    </source>
</evidence>
<organism evidence="2 3">
    <name type="scientific">Leptospira limi</name>
    <dbReference type="NCBI Taxonomy" id="2950023"/>
    <lineage>
        <taxon>Bacteria</taxon>
        <taxon>Pseudomonadati</taxon>
        <taxon>Spirochaetota</taxon>
        <taxon>Spirochaetia</taxon>
        <taxon>Leptospirales</taxon>
        <taxon>Leptospiraceae</taxon>
        <taxon>Leptospira</taxon>
    </lineage>
</organism>
<feature type="domain" description="CD-NTase associated protein 4-like DNA endonuclease" evidence="1">
    <location>
        <begin position="17"/>
        <end position="232"/>
    </location>
</feature>
<keyword evidence="3" id="KW-1185">Reference proteome</keyword>
<reference evidence="2 3" key="1">
    <citation type="submission" date="2022-06" db="EMBL/GenBank/DDBJ databases">
        <title>Leptospira isolates from biofilms formed at urban environments.</title>
        <authorList>
            <person name="Ribeiro P.S."/>
            <person name="Sousa T."/>
            <person name="Carvalho N."/>
            <person name="Aburjaile F."/>
            <person name="Neves F."/>
            <person name="Oliveira D."/>
            <person name="Blanco L."/>
            <person name="Lima J."/>
            <person name="Costa F."/>
            <person name="Brenig B."/>
            <person name="Soares S."/>
            <person name="Ramos R."/>
            <person name="Goes-Neto A."/>
            <person name="Matiuzzi M."/>
            <person name="Azevedo V."/>
            <person name="Ristow P."/>
        </authorList>
    </citation>
    <scope>NUCLEOTIDE SEQUENCE [LARGE SCALE GENOMIC DNA]</scope>
    <source>
        <strain evidence="2 3">VSF25</strain>
    </source>
</reference>
<dbReference type="Proteomes" id="UP001209737">
    <property type="component" value="Unassembled WGS sequence"/>
</dbReference>
<proteinExistence type="predicted"/>
<dbReference type="InterPro" id="IPR025382">
    <property type="entry name" value="Cap4-like_endonuclease_dom"/>
</dbReference>
<dbReference type="Pfam" id="PF14130">
    <property type="entry name" value="Cap4_nuclease"/>
    <property type="match status" value="1"/>
</dbReference>
<gene>
    <name evidence="2" type="ORF">ND812_18020</name>
</gene>
<dbReference type="EMBL" id="JAMQPV010000005">
    <property type="protein sequence ID" value="MCW7464005.1"/>
    <property type="molecule type" value="Genomic_DNA"/>
</dbReference>
<evidence type="ECO:0000313" key="3">
    <source>
        <dbReference type="Proteomes" id="UP001209737"/>
    </source>
</evidence>
<comment type="caution">
    <text evidence="2">The sequence shown here is derived from an EMBL/GenBank/DDBJ whole genome shotgun (WGS) entry which is preliminary data.</text>
</comment>
<name>A0ABT3M201_9LEPT</name>
<sequence length="374" mass="42733">MTEDILKYINDKDLSESGGKHNQKGIEFQKYWSILRMFELMKNDADDFLLLFEAIQDIAEFDSATKPKSVTIYQIKKSDRKEWTWNKLTGLPETQNNKQNAKYEAFKESIICKLFYSIESFKKLNSIGVFISNSGCDILLESGDNVATSTKSSISELSNQYIEIIAKAIETIYTIPKLNQNLNRIFLERTYLPVDDPKTYCIGYVHNFLNERSPRHSGQAKSLVDALIVSISPLGAKTEKCKSFSEVVQRQGYSKASLLEALSNLQTIPDAIELLDFWLKDLQDSGYSAFDIVKVKLTATNIYKNIVLGNFSTEDQKLIEEIDKFLSTTIKDKKDISYVKRALAIFRPQNPKKTETELIGYLLIRIIIKCVDQN</sequence>
<dbReference type="RefSeq" id="WP_265376710.1">
    <property type="nucleotide sequence ID" value="NZ_JAMQPV010000005.1"/>
</dbReference>
<accession>A0ABT3M201</accession>
<evidence type="ECO:0000313" key="2">
    <source>
        <dbReference type="EMBL" id="MCW7464005.1"/>
    </source>
</evidence>
<protein>
    <submittedName>
        <fullName evidence="2">DUF4297 domain-containing protein</fullName>
    </submittedName>
</protein>